<proteinExistence type="predicted"/>
<reference evidence="2" key="1">
    <citation type="submission" date="2024-03" db="EMBL/GenBank/DDBJ databases">
        <title>Complete genome sequence of Sulfurisphaera javensis strain KD-1.</title>
        <authorList>
            <person name="Sakai H."/>
            <person name="Nur N."/>
            <person name="Suwanto A."/>
            <person name="Kurosawa N."/>
        </authorList>
    </citation>
    <scope>NUCLEOTIDE SEQUENCE</scope>
    <source>
        <strain evidence="2">KD-1</strain>
    </source>
</reference>
<feature type="region of interest" description="Disordered" evidence="1">
    <location>
        <begin position="13"/>
        <end position="43"/>
    </location>
</feature>
<evidence type="ECO:0000313" key="2">
    <source>
        <dbReference type="EMBL" id="BFH72693.1"/>
    </source>
</evidence>
<dbReference type="RefSeq" id="WP_369610897.1">
    <property type="nucleotide sequence ID" value="NZ_AP031322.1"/>
</dbReference>
<gene>
    <name evidence="2" type="ORF">SJAV_06370</name>
</gene>
<organism evidence="2">
    <name type="scientific">Sulfurisphaera javensis</name>
    <dbReference type="NCBI Taxonomy" id="2049879"/>
    <lineage>
        <taxon>Archaea</taxon>
        <taxon>Thermoproteota</taxon>
        <taxon>Thermoprotei</taxon>
        <taxon>Sulfolobales</taxon>
        <taxon>Sulfolobaceae</taxon>
        <taxon>Sulfurisphaera</taxon>
    </lineage>
</organism>
<dbReference type="EMBL" id="AP031322">
    <property type="protein sequence ID" value="BFH72693.1"/>
    <property type="molecule type" value="Genomic_DNA"/>
</dbReference>
<accession>A0AAT9GPA3</accession>
<sequence length="118" mass="13858">MSELDLIFNRKKKEESIKEEDKKPEIEQKVEEKKEESKPEGIKAQSNVEEIMRKFIEKDPKIGIWSYPAYLLLQYLYNTIPGFKMSKTAKEALERGLKEMYPDLFQIAEKVAKESGKI</sequence>
<dbReference type="GeneID" id="92353572"/>
<dbReference type="AlphaFoldDB" id="A0AAT9GPA3"/>
<protein>
    <submittedName>
        <fullName evidence="2">Uncharacterized protein</fullName>
    </submittedName>
</protein>
<evidence type="ECO:0000256" key="1">
    <source>
        <dbReference type="SAM" id="MobiDB-lite"/>
    </source>
</evidence>
<feature type="compositionally biased region" description="Basic and acidic residues" evidence="1">
    <location>
        <begin position="13"/>
        <end position="41"/>
    </location>
</feature>
<name>A0AAT9GPA3_9CREN</name>
<dbReference type="KEGG" id="sjv:SJAV_06370"/>